<dbReference type="Proteomes" id="UP000681356">
    <property type="component" value="Unassembled WGS sequence"/>
</dbReference>
<organism evidence="2 3">
    <name type="scientific">Thetidibacter halocola</name>
    <dbReference type="NCBI Taxonomy" id="2827239"/>
    <lineage>
        <taxon>Bacteria</taxon>
        <taxon>Pseudomonadati</taxon>
        <taxon>Pseudomonadota</taxon>
        <taxon>Alphaproteobacteria</taxon>
        <taxon>Rhodobacterales</taxon>
        <taxon>Roseobacteraceae</taxon>
        <taxon>Thetidibacter</taxon>
    </lineage>
</organism>
<keyword evidence="3" id="KW-1185">Reference proteome</keyword>
<keyword evidence="1" id="KW-1133">Transmembrane helix</keyword>
<evidence type="ECO:0000313" key="3">
    <source>
        <dbReference type="Proteomes" id="UP000681356"/>
    </source>
</evidence>
<evidence type="ECO:0000313" key="2">
    <source>
        <dbReference type="EMBL" id="MBS0124756.1"/>
    </source>
</evidence>
<dbReference type="EMBL" id="JAGTUU010000004">
    <property type="protein sequence ID" value="MBS0124756.1"/>
    <property type="molecule type" value="Genomic_DNA"/>
</dbReference>
<feature type="transmembrane region" description="Helical" evidence="1">
    <location>
        <begin position="39"/>
        <end position="60"/>
    </location>
</feature>
<dbReference type="Pfam" id="PF19883">
    <property type="entry name" value="DUF6356"/>
    <property type="match status" value="1"/>
</dbReference>
<comment type="caution">
    <text evidence="2">The sequence shown here is derived from an EMBL/GenBank/DDBJ whole genome shotgun (WGS) entry which is preliminary data.</text>
</comment>
<keyword evidence="1" id="KW-0472">Membrane</keyword>
<sequence length="81" mass="9189">MTDITPPRTQQTLLARIFLAHPESVGEGYFDHMKVALHFWFWLSVAAGAALVHALVPALCEKTASTIVRRLHDRMTRRVPH</sequence>
<evidence type="ECO:0000256" key="1">
    <source>
        <dbReference type="SAM" id="Phobius"/>
    </source>
</evidence>
<dbReference type="InterPro" id="IPR045936">
    <property type="entry name" value="DUF6356"/>
</dbReference>
<reference evidence="2" key="1">
    <citation type="submission" date="2021-04" db="EMBL/GenBank/DDBJ databases">
        <authorList>
            <person name="Yoon J."/>
        </authorList>
    </citation>
    <scope>NUCLEOTIDE SEQUENCE</scope>
    <source>
        <strain evidence="2">KMU-90</strain>
    </source>
</reference>
<keyword evidence="1" id="KW-0812">Transmembrane</keyword>
<evidence type="ECO:0008006" key="4">
    <source>
        <dbReference type="Google" id="ProtNLM"/>
    </source>
</evidence>
<dbReference type="AlphaFoldDB" id="A0A8J8B758"/>
<proteinExistence type="predicted"/>
<accession>A0A8J8B758</accession>
<name>A0A8J8B758_9RHOB</name>
<gene>
    <name evidence="2" type="ORF">KB874_11680</name>
</gene>
<protein>
    <recommendedName>
        <fullName evidence="4">Capsule biosynthesis protein</fullName>
    </recommendedName>
</protein>
<dbReference type="RefSeq" id="WP_212536716.1">
    <property type="nucleotide sequence ID" value="NZ_JAGTUU010000004.1"/>
</dbReference>